<feature type="domain" description="Mur ligase C-terminal" evidence="10">
    <location>
        <begin position="328"/>
        <end position="456"/>
    </location>
</feature>
<keyword evidence="5" id="KW-0133">Cell shape</keyword>
<keyword evidence="8" id="KW-0961">Cell wall biogenesis/degradation</keyword>
<keyword evidence="7" id="KW-0131">Cell cycle</keyword>
<dbReference type="Pfam" id="PF08245">
    <property type="entry name" value="Mur_ligase_M"/>
    <property type="match status" value="1"/>
</dbReference>
<dbReference type="EMBL" id="RCNT01000020">
    <property type="protein sequence ID" value="RMA40602.1"/>
    <property type="molecule type" value="Genomic_DNA"/>
</dbReference>
<dbReference type="Gene3D" id="3.90.190.20">
    <property type="entry name" value="Mur ligase, C-terminal domain"/>
    <property type="match status" value="1"/>
</dbReference>
<dbReference type="SUPFAM" id="SSF53244">
    <property type="entry name" value="MurD-like peptide ligases, peptide-binding domain"/>
    <property type="match status" value="1"/>
</dbReference>
<reference evidence="12 13" key="1">
    <citation type="submission" date="2018-10" db="EMBL/GenBank/DDBJ databases">
        <authorList>
            <person name="Jung H.S."/>
            <person name="Jeon C.O."/>
        </authorList>
    </citation>
    <scope>NUCLEOTIDE SEQUENCE [LARGE SCALE GENOMIC DNA]</scope>
    <source>
        <strain evidence="12 13">MA-7-27</strain>
    </source>
</reference>
<evidence type="ECO:0000256" key="8">
    <source>
        <dbReference type="ARBA" id="ARBA00023316"/>
    </source>
</evidence>
<dbReference type="InterPro" id="IPR050061">
    <property type="entry name" value="MurCDEF_pg_biosynth"/>
</dbReference>
<gene>
    <name evidence="12" type="ORF">D9R08_18850</name>
</gene>
<accession>A0A3L9XWD6</accession>
<dbReference type="GO" id="GO:0016881">
    <property type="term" value="F:acid-amino acid ligase activity"/>
    <property type="evidence" value="ECO:0007669"/>
    <property type="project" value="InterPro"/>
</dbReference>
<keyword evidence="6" id="KW-0573">Peptidoglycan synthesis</keyword>
<evidence type="ECO:0000256" key="6">
    <source>
        <dbReference type="ARBA" id="ARBA00022984"/>
    </source>
</evidence>
<evidence type="ECO:0000256" key="3">
    <source>
        <dbReference type="ARBA" id="ARBA00022741"/>
    </source>
</evidence>
<dbReference type="InterPro" id="IPR036615">
    <property type="entry name" value="Mur_ligase_C_dom_sf"/>
</dbReference>
<protein>
    <recommendedName>
        <fullName evidence="14">UDP-N-acetylmuramate--L-alanine ligase</fullName>
    </recommendedName>
</protein>
<feature type="domain" description="Mur ligase central" evidence="11">
    <location>
        <begin position="112"/>
        <end position="306"/>
    </location>
</feature>
<evidence type="ECO:0008006" key="14">
    <source>
        <dbReference type="Google" id="ProtNLM"/>
    </source>
</evidence>
<dbReference type="GO" id="GO:0009252">
    <property type="term" value="P:peptidoglycan biosynthetic process"/>
    <property type="evidence" value="ECO:0007669"/>
    <property type="project" value="UniProtKB-KW"/>
</dbReference>
<dbReference type="GO" id="GO:0051301">
    <property type="term" value="P:cell division"/>
    <property type="evidence" value="ECO:0007669"/>
    <property type="project" value="UniProtKB-KW"/>
</dbReference>
<organism evidence="12 13">
    <name type="scientific">Rhodophyticola porphyridii</name>
    <dbReference type="NCBI Taxonomy" id="1852017"/>
    <lineage>
        <taxon>Bacteria</taxon>
        <taxon>Pseudomonadati</taxon>
        <taxon>Pseudomonadota</taxon>
        <taxon>Alphaproteobacteria</taxon>
        <taxon>Rhodobacterales</taxon>
        <taxon>Roseobacteraceae</taxon>
        <taxon>Rhodophyticola</taxon>
    </lineage>
</organism>
<evidence type="ECO:0000259" key="11">
    <source>
        <dbReference type="Pfam" id="PF08245"/>
    </source>
</evidence>
<comment type="caution">
    <text evidence="12">The sequence shown here is derived from an EMBL/GenBank/DDBJ whole genome shotgun (WGS) entry which is preliminary data.</text>
</comment>
<dbReference type="GO" id="GO:0005524">
    <property type="term" value="F:ATP binding"/>
    <property type="evidence" value="ECO:0007669"/>
    <property type="project" value="UniProtKB-KW"/>
</dbReference>
<dbReference type="GO" id="GO:0008360">
    <property type="term" value="P:regulation of cell shape"/>
    <property type="evidence" value="ECO:0007669"/>
    <property type="project" value="UniProtKB-KW"/>
</dbReference>
<evidence type="ECO:0000313" key="12">
    <source>
        <dbReference type="EMBL" id="RMA40602.1"/>
    </source>
</evidence>
<evidence type="ECO:0000313" key="13">
    <source>
        <dbReference type="Proteomes" id="UP000281343"/>
    </source>
</evidence>
<evidence type="ECO:0000259" key="9">
    <source>
        <dbReference type="Pfam" id="PF01225"/>
    </source>
</evidence>
<dbReference type="SUPFAM" id="SSF53623">
    <property type="entry name" value="MurD-like peptide ligases, catalytic domain"/>
    <property type="match status" value="1"/>
</dbReference>
<dbReference type="Proteomes" id="UP000281343">
    <property type="component" value="Unassembled WGS sequence"/>
</dbReference>
<dbReference type="Gene3D" id="3.40.1190.10">
    <property type="entry name" value="Mur-like, catalytic domain"/>
    <property type="match status" value="1"/>
</dbReference>
<feature type="domain" description="Mur ligase N-terminal catalytic" evidence="9">
    <location>
        <begin position="5"/>
        <end position="89"/>
    </location>
</feature>
<dbReference type="InterPro" id="IPR004101">
    <property type="entry name" value="Mur_ligase_C"/>
</dbReference>
<keyword evidence="2" id="KW-0132">Cell division</keyword>
<dbReference type="SUPFAM" id="SSF51984">
    <property type="entry name" value="MurCD N-terminal domain"/>
    <property type="match status" value="1"/>
</dbReference>
<dbReference type="AlphaFoldDB" id="A0A3L9XWD6"/>
<evidence type="ECO:0000256" key="2">
    <source>
        <dbReference type="ARBA" id="ARBA00022618"/>
    </source>
</evidence>
<keyword evidence="3" id="KW-0547">Nucleotide-binding</keyword>
<evidence type="ECO:0000256" key="5">
    <source>
        <dbReference type="ARBA" id="ARBA00022960"/>
    </source>
</evidence>
<dbReference type="PANTHER" id="PTHR43445">
    <property type="entry name" value="UDP-N-ACETYLMURAMATE--L-ALANINE LIGASE-RELATED"/>
    <property type="match status" value="1"/>
</dbReference>
<evidence type="ECO:0000259" key="10">
    <source>
        <dbReference type="Pfam" id="PF02875"/>
    </source>
</evidence>
<dbReference type="GO" id="GO:0071555">
    <property type="term" value="P:cell wall organization"/>
    <property type="evidence" value="ECO:0007669"/>
    <property type="project" value="UniProtKB-KW"/>
</dbReference>
<proteinExistence type="predicted"/>
<sequence>MRAKHVHFVGIGGAAASAAAEIAIAQGFKVSGCDADIRSSYLRNSSVPSDHLFNRHDVAHIDGVDVVAASPAAIERRSQIDEVQAANAAGLLMSWQEFVGTHLMDGSTRVCVAGTHGKTTTSSMLGHMLVQSGMEPTIIVGGIVKDWGRNSVVGSSNIFLIEADEYNNSYLHYKPNLSILNNVEYEHPEYFPDDASYFQSFRDYLGSLQFGATLIANGDDPGVRKVVDQCTEQLDANEVRVVWVLREGYSSIATLGNSSTVKWSARNLREGRMAVSVSGHIGHSSFEVNMIGEHNAQNAVMALCAAVSLGASSNTAASTMSNFAGVERRLEEIFADENVCIFDDYGHHPTEVETTLNSLRTAYPKHSIVAVIEPHMVSRMNQFGGKYVMATKSADKVIFTKTFMGREAGKQIPNILSIVDQIGKDKASYFDDFDTVANRIASLDLCQSVVVVFGAGNSPELTQKIIETRSINA</sequence>
<dbReference type="Pfam" id="PF02875">
    <property type="entry name" value="Mur_ligase_C"/>
    <property type="match status" value="1"/>
</dbReference>
<keyword evidence="13" id="KW-1185">Reference proteome</keyword>
<dbReference type="InterPro" id="IPR036565">
    <property type="entry name" value="Mur-like_cat_sf"/>
</dbReference>
<dbReference type="OrthoDB" id="9804126at2"/>
<evidence type="ECO:0000256" key="4">
    <source>
        <dbReference type="ARBA" id="ARBA00022840"/>
    </source>
</evidence>
<dbReference type="InterPro" id="IPR000713">
    <property type="entry name" value="Mur_ligase_N"/>
</dbReference>
<dbReference type="Gene3D" id="3.40.50.720">
    <property type="entry name" value="NAD(P)-binding Rossmann-like Domain"/>
    <property type="match status" value="1"/>
</dbReference>
<dbReference type="RefSeq" id="WP_121899656.1">
    <property type="nucleotide sequence ID" value="NZ_RCNT01000020.1"/>
</dbReference>
<evidence type="ECO:0000256" key="7">
    <source>
        <dbReference type="ARBA" id="ARBA00023306"/>
    </source>
</evidence>
<keyword evidence="1" id="KW-0436">Ligase</keyword>
<name>A0A3L9XWD6_9RHOB</name>
<dbReference type="InterPro" id="IPR013221">
    <property type="entry name" value="Mur_ligase_cen"/>
</dbReference>
<dbReference type="PANTHER" id="PTHR43445:SF3">
    <property type="entry name" value="UDP-N-ACETYLMURAMATE--L-ALANINE LIGASE"/>
    <property type="match status" value="1"/>
</dbReference>
<dbReference type="Pfam" id="PF01225">
    <property type="entry name" value="Mur_ligase"/>
    <property type="match status" value="1"/>
</dbReference>
<keyword evidence="4" id="KW-0067">ATP-binding</keyword>
<evidence type="ECO:0000256" key="1">
    <source>
        <dbReference type="ARBA" id="ARBA00022598"/>
    </source>
</evidence>